<feature type="domain" description="N-acetyltransferase" evidence="1">
    <location>
        <begin position="58"/>
        <end position="201"/>
    </location>
</feature>
<dbReference type="Pfam" id="PF00583">
    <property type="entry name" value="Acetyltransf_1"/>
    <property type="match status" value="1"/>
</dbReference>
<gene>
    <name evidence="2" type="ORF">IFM12276_45260</name>
</gene>
<sequence>MEFTVRQAGRRDRDALIDAFGIASADEVVTEWVLEGQPDPAFRTAFVPGLVDRALREDEIWVAGPGEQIWSMSIWQHVTSVERFADEAAEARTMLEQAPDLRVAQRLTYLTDLLARAHPREFPHRYLQVIVTLPEHRGKGAGAVILADRLKAVSEADLPAFLEASTERSARLYSRCGFAPTAATHTLPENGPTLIPMWFRP</sequence>
<dbReference type="SUPFAM" id="SSF55729">
    <property type="entry name" value="Acyl-CoA N-acyltransferases (Nat)"/>
    <property type="match status" value="1"/>
</dbReference>
<dbReference type="InterPro" id="IPR016181">
    <property type="entry name" value="Acyl_CoA_acyltransferase"/>
</dbReference>
<evidence type="ECO:0000313" key="3">
    <source>
        <dbReference type="Proteomes" id="UP001317870"/>
    </source>
</evidence>
<evidence type="ECO:0000313" key="2">
    <source>
        <dbReference type="EMBL" id="BDU01498.1"/>
    </source>
</evidence>
<dbReference type="InterPro" id="IPR000182">
    <property type="entry name" value="GNAT_dom"/>
</dbReference>
<dbReference type="EMBL" id="AP026978">
    <property type="protein sequence ID" value="BDU01498.1"/>
    <property type="molecule type" value="Genomic_DNA"/>
</dbReference>
<organism evidence="2 3">
    <name type="scientific">Nocardia sputorum</name>
    <dbReference type="NCBI Taxonomy" id="2984338"/>
    <lineage>
        <taxon>Bacteria</taxon>
        <taxon>Bacillati</taxon>
        <taxon>Actinomycetota</taxon>
        <taxon>Actinomycetes</taxon>
        <taxon>Mycobacteriales</taxon>
        <taxon>Nocardiaceae</taxon>
        <taxon>Nocardia</taxon>
    </lineage>
</organism>
<dbReference type="PROSITE" id="PS51186">
    <property type="entry name" value="GNAT"/>
    <property type="match status" value="1"/>
</dbReference>
<accession>A0ABN6U881</accession>
<dbReference type="PANTHER" id="PTHR42791">
    <property type="entry name" value="GNAT FAMILY ACETYLTRANSFERASE"/>
    <property type="match status" value="1"/>
</dbReference>
<evidence type="ECO:0000259" key="1">
    <source>
        <dbReference type="PROSITE" id="PS51186"/>
    </source>
</evidence>
<dbReference type="RefSeq" id="WP_281874639.1">
    <property type="nucleotide sequence ID" value="NZ_AP026978.1"/>
</dbReference>
<dbReference type="Gene3D" id="3.40.630.30">
    <property type="match status" value="1"/>
</dbReference>
<dbReference type="PANTHER" id="PTHR42791:SF1">
    <property type="entry name" value="N-ACETYLTRANSFERASE DOMAIN-CONTAINING PROTEIN"/>
    <property type="match status" value="1"/>
</dbReference>
<protein>
    <submittedName>
        <fullName evidence="2">N-acetyltransferase</fullName>
    </submittedName>
</protein>
<dbReference type="Proteomes" id="UP001317870">
    <property type="component" value="Chromosome"/>
</dbReference>
<name>A0ABN6U881_9NOCA</name>
<reference evidence="2 3" key="1">
    <citation type="submission" date="2022-11" db="EMBL/GenBank/DDBJ databases">
        <title>Genome Sequencing of Nocardia sp. ON39_IFM12276 and assembly.</title>
        <authorList>
            <person name="Shimojima M."/>
            <person name="Toyokawa M."/>
            <person name="Uesaka K."/>
        </authorList>
    </citation>
    <scope>NUCLEOTIDE SEQUENCE [LARGE SCALE GENOMIC DNA]</scope>
    <source>
        <strain evidence="2 3">IFM 12276</strain>
    </source>
</reference>
<dbReference type="InterPro" id="IPR052523">
    <property type="entry name" value="Trichothecene_AcTrans"/>
</dbReference>
<keyword evidence="3" id="KW-1185">Reference proteome</keyword>
<proteinExistence type="predicted"/>